<feature type="compositionally biased region" description="Basic and acidic residues" evidence="1">
    <location>
        <begin position="180"/>
        <end position="189"/>
    </location>
</feature>
<dbReference type="InterPro" id="IPR006912">
    <property type="entry name" value="Harbinger_derived_prot"/>
</dbReference>
<dbReference type="EMBL" id="EU579455">
    <property type="protein sequence ID" value="ACB59212.1"/>
    <property type="molecule type" value="Genomic_DNA"/>
</dbReference>
<feature type="region of interest" description="Disordered" evidence="1">
    <location>
        <begin position="164"/>
        <end position="223"/>
    </location>
</feature>
<proteinExistence type="predicted"/>
<protein>
    <recommendedName>
        <fullName evidence="3">No apical meristem-associated C-terminal domain-containing protein</fullName>
    </recommendedName>
</protein>
<organism evidence="2">
    <name type="scientific">Brassica oleracea</name>
    <name type="common">Wild cabbage</name>
    <dbReference type="NCBI Taxonomy" id="3712"/>
    <lineage>
        <taxon>Eukaryota</taxon>
        <taxon>Viridiplantae</taxon>
        <taxon>Streptophyta</taxon>
        <taxon>Embryophyta</taxon>
        <taxon>Tracheophyta</taxon>
        <taxon>Spermatophyta</taxon>
        <taxon>Magnoliopsida</taxon>
        <taxon>eudicotyledons</taxon>
        <taxon>Gunneridae</taxon>
        <taxon>Pentapetalae</taxon>
        <taxon>rosids</taxon>
        <taxon>malvids</taxon>
        <taxon>Brassicales</taxon>
        <taxon>Brassicaceae</taxon>
        <taxon>Brassiceae</taxon>
        <taxon>Brassica</taxon>
    </lineage>
</organism>
<evidence type="ECO:0008006" key="3">
    <source>
        <dbReference type="Google" id="ProtNLM"/>
    </source>
</evidence>
<accession>B2D2H9</accession>
<dbReference type="AlphaFoldDB" id="B2D2H9"/>
<feature type="compositionally biased region" description="Polar residues" evidence="1">
    <location>
        <begin position="191"/>
        <end position="202"/>
    </location>
</feature>
<evidence type="ECO:0000313" key="2">
    <source>
        <dbReference type="EMBL" id="ACB59212.1"/>
    </source>
</evidence>
<reference evidence="2" key="1">
    <citation type="journal article" date="2009" name="Plant Cell Rep.">
        <title>Comparative sequence analysis for Brassica oleracea with similar sequences in B. rapa and Arabidopsis thaliana.</title>
        <authorList>
            <person name="Qiu D."/>
            <person name="Gao M."/>
            <person name="Li G."/>
            <person name="Quiros C."/>
        </authorList>
    </citation>
    <scope>NUCLEOTIDE SEQUENCE</scope>
</reference>
<evidence type="ECO:0000256" key="1">
    <source>
        <dbReference type="SAM" id="MobiDB-lite"/>
    </source>
</evidence>
<name>B2D2H9_BRAOL</name>
<dbReference type="PANTHER" id="PTHR47150:SF5">
    <property type="entry name" value="OS07G0546750 PROTEIN"/>
    <property type="match status" value="1"/>
</dbReference>
<dbReference type="PANTHER" id="PTHR47150">
    <property type="entry name" value="OS12G0169200 PROTEIN"/>
    <property type="match status" value="1"/>
</dbReference>
<dbReference type="Pfam" id="PF04827">
    <property type="entry name" value="Plant_tran"/>
    <property type="match status" value="1"/>
</dbReference>
<gene>
    <name evidence="2" type="ORF">B77C13.3</name>
</gene>
<sequence>MRIGSIRPEYEFDDEDSIDLACFHLHEAGCVCSVDPCVFVDLQGLCRGVVARTSTSSQPLPETIVSQQGYVPPQPFRYDGFSHGGDVGSSQVPVFSTHCTDTASIGEETPSERRERKKWTLTKDVVLISAWLNTNKDPVVGNEQRAGAFWKRIAAYFAASPKVQGGEKRESIQSSSKLDGSCKKRKCDDGAQSSSSHATTNDGEQRPPGVKASKRGSGKRTNEDLKDLSEIKSLWAIKEKDLEVKERLSKMGLLETLIAKKEPLSEFEEALKTNLISEMRLSVVLIVALYQAATLTEGFNVKSVSMASSSHNDSDNFDQAFDQYFDERFDQTYENLVVPYSGQQEERPERKKRVYIERNYETCHIRLWNDYFSDTPMYPENLFRRRFRMNRRLFMHIVDRLSNEVHSFRQKKDAIRVLAYGTAADTVDEYLRLGETTTRACVEKFVEGIINLFGDEYLRRPTPADLQRLLDIIPQGLKAVLFAQRQEAVRKDVERAFGVLQARFAIVKNPSLFLDKVKIENIMRACIILHNMIVEDERDGYTQFNVSEFQQGEEAGSSYVDLMYFTDMPSNIVNMMGVRTQIRDKQMHQRLKADLVEHIWRKFGRDEDNN</sequence>